<keyword evidence="1" id="KW-0812">Transmembrane</keyword>
<keyword evidence="1" id="KW-0472">Membrane</keyword>
<dbReference type="InterPro" id="IPR032508">
    <property type="entry name" value="FecR_C"/>
</dbReference>
<sequence length="406" mass="46508">MPNKQRINYLFNQCLQQQETIAERGELNQYMMDASLKDIVEECMLEAFYTDKPKESLPIDTQDQILTAIYSSSTKTRNFTLSKTLWRWTSVAAVFLMISVPLIIKTDLHEKILQFSFINNGEKTSVENQTRVEDSLVNESATLEMVDGTKLYLPTLAIGTKISRNGLIVQKSAQNELLLKYELESLHTKIKNAHHTIKTPKGVKYKLTLPDGSIVHLNAASKLVLPYSFSDSSRNVELSGEAYFEVVKDKRRFTVFSQKAGIRQEVKVYGTSFNISAYSDDDSFTTTLVEGSVNVHNLNNKKVSWLKPNEIATYRPTGIEIGKADIDKNLAWINNIFYFEEEELDNVIKQISRWYDVEFKDVPDLPQQKLWAQVSRDIQLIDLLSIIEKTYAIKFKITGKEVYIVN</sequence>
<dbReference type="Gene3D" id="2.60.120.1440">
    <property type="match status" value="1"/>
</dbReference>
<dbReference type="InterPro" id="IPR012373">
    <property type="entry name" value="Ferrdict_sens_TM"/>
</dbReference>
<keyword evidence="5" id="KW-1185">Reference proteome</keyword>
<dbReference type="RefSeq" id="WP_225554609.1">
    <property type="nucleotide sequence ID" value="NZ_JADEYP010000029.1"/>
</dbReference>
<feature type="domain" description="Protein FecR C-terminal" evidence="3">
    <location>
        <begin position="337"/>
        <end position="404"/>
    </location>
</feature>
<dbReference type="Pfam" id="PF16344">
    <property type="entry name" value="FecR_C"/>
    <property type="match status" value="1"/>
</dbReference>
<dbReference type="PANTHER" id="PTHR30273:SF2">
    <property type="entry name" value="PROTEIN FECR"/>
    <property type="match status" value="1"/>
</dbReference>
<proteinExistence type="predicted"/>
<dbReference type="PANTHER" id="PTHR30273">
    <property type="entry name" value="PERIPLASMIC SIGNAL SENSOR AND SIGMA FACTOR ACTIVATOR FECR-RELATED"/>
    <property type="match status" value="1"/>
</dbReference>
<dbReference type="InterPro" id="IPR006860">
    <property type="entry name" value="FecR"/>
</dbReference>
<evidence type="ECO:0000313" key="5">
    <source>
        <dbReference type="Proteomes" id="UP001165302"/>
    </source>
</evidence>
<dbReference type="Proteomes" id="UP001165302">
    <property type="component" value="Unassembled WGS sequence"/>
</dbReference>
<dbReference type="Pfam" id="PF04773">
    <property type="entry name" value="FecR"/>
    <property type="match status" value="1"/>
</dbReference>
<protein>
    <submittedName>
        <fullName evidence="4">FecR family protein</fullName>
    </submittedName>
</protein>
<keyword evidence="1" id="KW-1133">Transmembrane helix</keyword>
<dbReference type="EMBL" id="JADEYP010000029">
    <property type="protein sequence ID" value="MCA5006246.1"/>
    <property type="molecule type" value="Genomic_DNA"/>
</dbReference>
<gene>
    <name evidence="4" type="ORF">IPZ78_13915</name>
</gene>
<evidence type="ECO:0000259" key="3">
    <source>
        <dbReference type="Pfam" id="PF16344"/>
    </source>
</evidence>
<accession>A0ABS7Z7S9</accession>
<feature type="domain" description="FecR protein" evidence="2">
    <location>
        <begin position="196"/>
        <end position="294"/>
    </location>
</feature>
<name>A0ABS7Z7S9_9SPHI</name>
<evidence type="ECO:0000259" key="2">
    <source>
        <dbReference type="Pfam" id="PF04773"/>
    </source>
</evidence>
<reference evidence="4" key="1">
    <citation type="submission" date="2020-10" db="EMBL/GenBank/DDBJ databases">
        <authorList>
            <person name="Lu T."/>
            <person name="Wang Q."/>
            <person name="Han X."/>
        </authorList>
    </citation>
    <scope>NUCLEOTIDE SEQUENCE</scope>
    <source>
        <strain evidence="4">WQ 366</strain>
    </source>
</reference>
<evidence type="ECO:0000313" key="4">
    <source>
        <dbReference type="EMBL" id="MCA5006246.1"/>
    </source>
</evidence>
<comment type="caution">
    <text evidence="4">The sequence shown here is derived from an EMBL/GenBank/DDBJ whole genome shotgun (WGS) entry which is preliminary data.</text>
</comment>
<feature type="transmembrane region" description="Helical" evidence="1">
    <location>
        <begin position="85"/>
        <end position="104"/>
    </location>
</feature>
<dbReference type="Gene3D" id="3.55.50.30">
    <property type="match status" value="1"/>
</dbReference>
<evidence type="ECO:0000256" key="1">
    <source>
        <dbReference type="SAM" id="Phobius"/>
    </source>
</evidence>
<organism evidence="4 5">
    <name type="scientific">Sphingobacterium bovistauri</name>
    <dbReference type="NCBI Taxonomy" id="2781959"/>
    <lineage>
        <taxon>Bacteria</taxon>
        <taxon>Pseudomonadati</taxon>
        <taxon>Bacteroidota</taxon>
        <taxon>Sphingobacteriia</taxon>
        <taxon>Sphingobacteriales</taxon>
        <taxon>Sphingobacteriaceae</taxon>
        <taxon>Sphingobacterium</taxon>
    </lineage>
</organism>